<evidence type="ECO:0000313" key="14">
    <source>
        <dbReference type="EMBL" id="KAG9510033.1"/>
    </source>
</evidence>
<dbReference type="PANTHER" id="PTHR22933">
    <property type="entry name" value="FI18007P1-RELATED"/>
    <property type="match status" value="1"/>
</dbReference>
<dbReference type="Gene3D" id="3.30.1740.10">
    <property type="entry name" value="Zinc finger, PARP-type"/>
    <property type="match status" value="2"/>
</dbReference>
<dbReference type="SMART" id="SM01335">
    <property type="entry name" value="PADR1"/>
    <property type="match status" value="1"/>
</dbReference>
<feature type="compositionally biased region" description="Polar residues" evidence="10">
    <location>
        <begin position="250"/>
        <end position="269"/>
    </location>
</feature>
<feature type="region of interest" description="Disordered" evidence="10">
    <location>
        <begin position="34"/>
        <end position="121"/>
    </location>
</feature>
<feature type="compositionally biased region" description="Basic residues" evidence="10">
    <location>
        <begin position="406"/>
        <end position="416"/>
    </location>
</feature>
<dbReference type="PROSITE" id="PS50064">
    <property type="entry name" value="ZF_PARP_2"/>
    <property type="match status" value="2"/>
</dbReference>
<keyword evidence="5" id="KW-0863">Zinc-finger</keyword>
<dbReference type="InterPro" id="IPR049296">
    <property type="entry name" value="PARP1-like_PADR1_N"/>
</dbReference>
<dbReference type="InterPro" id="IPR007274">
    <property type="entry name" value="Cop_transporter"/>
</dbReference>
<evidence type="ECO:0000256" key="8">
    <source>
        <dbReference type="ARBA" id="ARBA00023136"/>
    </source>
</evidence>
<dbReference type="PROSITE" id="PS52007">
    <property type="entry name" value="PADR1"/>
    <property type="match status" value="1"/>
</dbReference>
<evidence type="ECO:0000256" key="10">
    <source>
        <dbReference type="SAM" id="MobiDB-lite"/>
    </source>
</evidence>
<proteinExistence type="predicted"/>
<feature type="domain" description="Chitin-binding type-2" evidence="13">
    <location>
        <begin position="140"/>
        <end position="199"/>
    </location>
</feature>
<feature type="compositionally biased region" description="Polar residues" evidence="10">
    <location>
        <begin position="34"/>
        <end position="48"/>
    </location>
</feature>
<feature type="transmembrane region" description="Helical" evidence="11">
    <location>
        <begin position="947"/>
        <end position="964"/>
    </location>
</feature>
<evidence type="ECO:0000256" key="1">
    <source>
        <dbReference type="ARBA" id="ARBA00004123"/>
    </source>
</evidence>
<dbReference type="InterPro" id="IPR036420">
    <property type="entry name" value="BRCT_dom_sf"/>
</dbReference>
<keyword evidence="4" id="KW-0479">Metal-binding</keyword>
<keyword evidence="15" id="KW-1185">Reference proteome</keyword>
<dbReference type="SMART" id="SM01336">
    <property type="entry name" value="zf-PARP"/>
    <property type="match status" value="2"/>
</dbReference>
<dbReference type="InterPro" id="IPR002557">
    <property type="entry name" value="Chitin-bd_dom"/>
</dbReference>
<dbReference type="PANTHER" id="PTHR22933:SF42">
    <property type="entry name" value="FI18455P1-RELATED"/>
    <property type="match status" value="1"/>
</dbReference>
<dbReference type="Proteomes" id="UP000825002">
    <property type="component" value="Unassembled WGS sequence"/>
</dbReference>
<keyword evidence="8 11" id="KW-0472">Membrane</keyword>
<evidence type="ECO:0000256" key="6">
    <source>
        <dbReference type="ARBA" id="ARBA00022833"/>
    </source>
</evidence>
<evidence type="ECO:0000256" key="2">
    <source>
        <dbReference type="ARBA" id="ARBA00004370"/>
    </source>
</evidence>
<dbReference type="SMART" id="SM00494">
    <property type="entry name" value="ChtBD2"/>
    <property type="match status" value="1"/>
</dbReference>
<dbReference type="InterPro" id="IPR036508">
    <property type="entry name" value="Chitin-bd_dom_sf"/>
</dbReference>
<name>A0ABQ7S9D0_9ACAR</name>
<dbReference type="Pfam" id="PF04145">
    <property type="entry name" value="Ctr"/>
    <property type="match status" value="1"/>
</dbReference>
<evidence type="ECO:0000256" key="9">
    <source>
        <dbReference type="ARBA" id="ARBA00023242"/>
    </source>
</evidence>
<dbReference type="Pfam" id="PF00645">
    <property type="entry name" value="zf-PARP"/>
    <property type="match status" value="2"/>
</dbReference>
<evidence type="ECO:0000256" key="4">
    <source>
        <dbReference type="ARBA" id="ARBA00022723"/>
    </source>
</evidence>
<dbReference type="PROSITE" id="PS50940">
    <property type="entry name" value="CHIT_BIND_II"/>
    <property type="match status" value="1"/>
</dbReference>
<feature type="domain" description="PARP-type" evidence="12">
    <location>
        <begin position="433"/>
        <end position="524"/>
    </location>
</feature>
<keyword evidence="9" id="KW-0539">Nucleus</keyword>
<organism evidence="14 15">
    <name type="scientific">Fragariocoptes setiger</name>
    <dbReference type="NCBI Taxonomy" id="1670756"/>
    <lineage>
        <taxon>Eukaryota</taxon>
        <taxon>Metazoa</taxon>
        <taxon>Ecdysozoa</taxon>
        <taxon>Arthropoda</taxon>
        <taxon>Chelicerata</taxon>
        <taxon>Arachnida</taxon>
        <taxon>Acari</taxon>
        <taxon>Acariformes</taxon>
        <taxon>Trombidiformes</taxon>
        <taxon>Prostigmata</taxon>
        <taxon>Eupodina</taxon>
        <taxon>Eriophyoidea</taxon>
        <taxon>Phytoptidae</taxon>
        <taxon>Fragariocoptes</taxon>
    </lineage>
</organism>
<keyword evidence="6" id="KW-0862">Zinc</keyword>
<evidence type="ECO:0000259" key="12">
    <source>
        <dbReference type="PROSITE" id="PS50064"/>
    </source>
</evidence>
<gene>
    <name evidence="14" type="ORF">GZH46_01434</name>
</gene>
<comment type="caution">
    <text evidence="14">The sequence shown here is derived from an EMBL/GenBank/DDBJ whole genome shotgun (WGS) entry which is preliminary data.</text>
</comment>
<evidence type="ECO:0000256" key="5">
    <source>
        <dbReference type="ARBA" id="ARBA00022771"/>
    </source>
</evidence>
<dbReference type="SUPFAM" id="SSF57625">
    <property type="entry name" value="Invertebrate chitin-binding proteins"/>
    <property type="match status" value="1"/>
</dbReference>
<dbReference type="InterPro" id="IPR012982">
    <property type="entry name" value="PARP1-like_PADR1_Zn_ribbon"/>
</dbReference>
<feature type="region of interest" description="Disordered" evidence="10">
    <location>
        <begin position="393"/>
        <end position="424"/>
    </location>
</feature>
<dbReference type="Gene3D" id="2.170.140.10">
    <property type="entry name" value="Chitin binding domain"/>
    <property type="match status" value="1"/>
</dbReference>
<feature type="region of interest" description="Disordered" evidence="10">
    <location>
        <begin position="208"/>
        <end position="269"/>
    </location>
</feature>
<dbReference type="Pfam" id="PF21728">
    <property type="entry name" value="PADR1_N"/>
    <property type="match status" value="1"/>
</dbReference>
<dbReference type="InterPro" id="IPR001510">
    <property type="entry name" value="Znf_PARP"/>
</dbReference>
<dbReference type="Pfam" id="PF08063">
    <property type="entry name" value="Zn_ribbon_PADR1"/>
    <property type="match status" value="1"/>
</dbReference>
<evidence type="ECO:0000256" key="3">
    <source>
        <dbReference type="ARBA" id="ARBA00022692"/>
    </source>
</evidence>
<evidence type="ECO:0000256" key="11">
    <source>
        <dbReference type="SAM" id="Phobius"/>
    </source>
</evidence>
<keyword evidence="7 11" id="KW-1133">Transmembrane helix</keyword>
<keyword evidence="3 11" id="KW-0812">Transmembrane</keyword>
<evidence type="ECO:0000256" key="7">
    <source>
        <dbReference type="ARBA" id="ARBA00022989"/>
    </source>
</evidence>
<dbReference type="InterPro" id="IPR052976">
    <property type="entry name" value="Scoloptoxin-like"/>
</dbReference>
<feature type="compositionally biased region" description="Low complexity" evidence="10">
    <location>
        <begin position="81"/>
        <end position="111"/>
    </location>
</feature>
<dbReference type="Gene3D" id="3.40.50.10190">
    <property type="entry name" value="BRCT domain"/>
    <property type="match status" value="1"/>
</dbReference>
<feature type="domain" description="PARP-type" evidence="12">
    <location>
        <begin position="308"/>
        <end position="390"/>
    </location>
</feature>
<feature type="compositionally biased region" description="Low complexity" evidence="10">
    <location>
        <begin position="223"/>
        <end position="239"/>
    </location>
</feature>
<dbReference type="InterPro" id="IPR036957">
    <property type="entry name" value="Znf_PARP_sf"/>
</dbReference>
<feature type="compositionally biased region" description="Polar residues" evidence="10">
    <location>
        <begin position="71"/>
        <end position="80"/>
    </location>
</feature>
<dbReference type="Pfam" id="PF01607">
    <property type="entry name" value="CBM_14"/>
    <property type="match status" value="1"/>
</dbReference>
<dbReference type="SUPFAM" id="SSF57716">
    <property type="entry name" value="Glucocorticoid receptor-like (DNA-binding domain)"/>
    <property type="match status" value="2"/>
</dbReference>
<dbReference type="EMBL" id="JAIFTH010000254">
    <property type="protein sequence ID" value="KAG9510033.1"/>
    <property type="molecule type" value="Genomic_DNA"/>
</dbReference>
<reference evidence="14 15" key="1">
    <citation type="submission" date="2020-10" db="EMBL/GenBank/DDBJ databases">
        <authorList>
            <person name="Klimov P.B."/>
            <person name="Dyachkov S.M."/>
            <person name="Chetverikov P.E."/>
        </authorList>
    </citation>
    <scope>NUCLEOTIDE SEQUENCE [LARGE SCALE GENOMIC DNA]</scope>
    <source>
        <strain evidence="14">BMOC 18-1129-001#AD2665</strain>
        <tissue evidence="14">Entire mites</tissue>
    </source>
</reference>
<sequence>MARKQGYLFIAIMAIIVPIAINWSEAQKTVSNSARRTSWSSEQQQGSQPGAVYGGYSTQRQQSAIAAPANRRTSFPKSQTSYQSVAQAPAPAPVSIQSSQSSYQEEAQGSEADAEPASYGSVNGKPGVDFPAFTQVPKTSFSCDGLPYDYGMYADEETGCQAYHVCYNGRKDSFLCGVGTVFNQRILHCDYWYSVDCGKSSQYYSSNAYMGSSQPEPGPAQASGSSSYQSSSSQSSSSSNRPNSVYGGYQPQSSVQSFSRTQQQKTSFRQQPLHKYNLSFPCVLRPKSNIMSQEEDGSSSLNRSEFPYKVEYAASARAKCRKCGEKIEKSELKLSYLMPSRFHSGQDAFGHHLKCFFQVKRPKSIAEIKGFNSLKFEDQQLIEKAVQSAKVVLGTSPTEDDGETKGKKKKKGKKRGAKEPIKGPNDDTIYEDFRVEEAKSGRATCRGCLEKIEKGEVRIAYMDYEPTDVQVIIGQPVPRWHHIDCFIQAADMVGFCGNIGLVPGFKELQEEEKEILVSKFKAITEASMGVAKKVKKEPKKELTDVELKEIELLKKQSKKFHEIREELSKLKTKELQEILDANNQKIRLHGKPEMLDYVADMLQFGAMVPCGECGGSFKLSASAYICRGGSDGTSCSVETTDPLREEPVIPDEIVDKYEYFQNTYRFREGKRIFASSMKKAVEKKEQAKLSPTNPEGPLRGLLIGVSQWKNLKPGKELIEAKLNDLGATAHMAFNSKLFVMLASKEEFESNSPKIEAALDAGIPVVSPSFLFKLKSVDQLPKLLEESLLSEWNGDFTERYAKLTHWHMNVTIPQDTDTHEHEMHHGASYLWFSFFPLETTINFSVACGLLFLFSVLNELLKCLRQASIDRTSCGVHIQDQQYDSKPLPAIGTCCQDKKISTDHKVLSKIERGETQSLSRQRKITQLVMHGLQTTLSYGIMLAVMTMDLYLITAVILGTALGSYIVQPITEKISLKLCTCH</sequence>
<protein>
    <submittedName>
        <fullName evidence="14">Uncharacterized protein</fullName>
    </submittedName>
</protein>
<evidence type="ECO:0000259" key="13">
    <source>
        <dbReference type="PROSITE" id="PS50940"/>
    </source>
</evidence>
<dbReference type="Gene3D" id="3.90.640.80">
    <property type="match status" value="1"/>
</dbReference>
<comment type="subcellular location">
    <subcellularLocation>
        <location evidence="2">Membrane</location>
    </subcellularLocation>
    <subcellularLocation>
        <location evidence="1">Nucleus</location>
    </subcellularLocation>
</comment>
<evidence type="ECO:0000313" key="15">
    <source>
        <dbReference type="Proteomes" id="UP000825002"/>
    </source>
</evidence>
<accession>A0ABQ7S9D0</accession>
<feature type="transmembrane region" description="Helical" evidence="11">
    <location>
        <begin position="7"/>
        <end position="24"/>
    </location>
</feature>